<dbReference type="Proteomes" id="UP000238701">
    <property type="component" value="Unassembled WGS sequence"/>
</dbReference>
<reference evidence="2" key="1">
    <citation type="submission" date="2018-02" db="EMBL/GenBank/DDBJ databases">
        <authorList>
            <person name="Hausmann B."/>
        </authorList>
    </citation>
    <scope>NUCLEOTIDE SEQUENCE [LARGE SCALE GENOMIC DNA]</scope>
    <source>
        <strain evidence="2">Peat soil MAG SbA1</strain>
    </source>
</reference>
<organism evidence="1 2">
    <name type="scientific">Candidatus Sulfotelmatobacter kueseliae</name>
    <dbReference type="NCBI Taxonomy" id="2042962"/>
    <lineage>
        <taxon>Bacteria</taxon>
        <taxon>Pseudomonadati</taxon>
        <taxon>Acidobacteriota</taxon>
        <taxon>Terriglobia</taxon>
        <taxon>Terriglobales</taxon>
        <taxon>Candidatus Korobacteraceae</taxon>
        <taxon>Candidatus Sulfotelmatobacter</taxon>
    </lineage>
</organism>
<name>A0A2U3LC48_9BACT</name>
<accession>A0A2U3LC48</accession>
<protein>
    <submittedName>
        <fullName evidence="1">Uncharacterized protein</fullName>
    </submittedName>
</protein>
<sequence>MLLLLEPLPHPPHHANSNVIAAAQHKASNFFVRIMATSLDHEDHE</sequence>
<gene>
    <name evidence="1" type="ORF">SBA1_910031</name>
</gene>
<dbReference type="EMBL" id="OMOD01000190">
    <property type="protein sequence ID" value="SPF49483.1"/>
    <property type="molecule type" value="Genomic_DNA"/>
</dbReference>
<evidence type="ECO:0000313" key="1">
    <source>
        <dbReference type="EMBL" id="SPF49483.1"/>
    </source>
</evidence>
<proteinExistence type="predicted"/>
<dbReference type="AlphaFoldDB" id="A0A2U3LC48"/>
<evidence type="ECO:0000313" key="2">
    <source>
        <dbReference type="Proteomes" id="UP000238701"/>
    </source>
</evidence>